<evidence type="ECO:0000313" key="3">
    <source>
        <dbReference type="EMBL" id="GII95943.1"/>
    </source>
</evidence>
<dbReference type="SUPFAM" id="SSF47413">
    <property type="entry name" value="lambda repressor-like DNA-binding domains"/>
    <property type="match status" value="1"/>
</dbReference>
<protein>
    <submittedName>
        <fullName evidence="3">XRE family transcriptional regulator</fullName>
    </submittedName>
</protein>
<reference evidence="3" key="1">
    <citation type="submission" date="2021-01" db="EMBL/GenBank/DDBJ databases">
        <title>Whole genome shotgun sequence of Sinosporangium siamense NBRC 109515.</title>
        <authorList>
            <person name="Komaki H."/>
            <person name="Tamura T."/>
        </authorList>
    </citation>
    <scope>NUCLEOTIDE SEQUENCE</scope>
    <source>
        <strain evidence="3">NBRC 109515</strain>
    </source>
</reference>
<dbReference type="PANTHER" id="PTHR46797">
    <property type="entry name" value="HTH-TYPE TRANSCRIPTIONAL REGULATOR"/>
    <property type="match status" value="1"/>
</dbReference>
<dbReference type="SUPFAM" id="SSF51182">
    <property type="entry name" value="RmlC-like cupins"/>
    <property type="match status" value="1"/>
</dbReference>
<dbReference type="CDD" id="cd02209">
    <property type="entry name" value="cupin_XRE_C"/>
    <property type="match status" value="1"/>
</dbReference>
<dbReference type="AlphaFoldDB" id="A0A919VA01"/>
<comment type="caution">
    <text evidence="3">The sequence shown here is derived from an EMBL/GenBank/DDBJ whole genome shotgun (WGS) entry which is preliminary data.</text>
</comment>
<dbReference type="GO" id="GO:0005829">
    <property type="term" value="C:cytosol"/>
    <property type="evidence" value="ECO:0007669"/>
    <property type="project" value="TreeGrafter"/>
</dbReference>
<dbReference type="GO" id="GO:0003677">
    <property type="term" value="F:DNA binding"/>
    <property type="evidence" value="ECO:0007669"/>
    <property type="project" value="UniProtKB-KW"/>
</dbReference>
<evidence type="ECO:0000313" key="4">
    <source>
        <dbReference type="Proteomes" id="UP000606172"/>
    </source>
</evidence>
<dbReference type="Gene3D" id="2.60.120.10">
    <property type="entry name" value="Jelly Rolls"/>
    <property type="match status" value="1"/>
</dbReference>
<dbReference type="InterPro" id="IPR011051">
    <property type="entry name" value="RmlC_Cupin_sf"/>
</dbReference>
<name>A0A919VA01_9ACTN</name>
<sequence length="191" mass="20446">MGNGATEENTLDPIRMIATAIRRERGRTGMSLSELAKKAGLSKSTLSNLESGTGNPSVETLWALAVALGVPFSRLVDPPRPKVHVIRVGEGIATYSEKADYAATLLAGSRPNARQDIYRISFQPGEPRLSEPHGPGTTEHVVLGAGRALIGPPDAPVELRPGDYVTYPGDEPHMFKALEPDTFAVLISEHI</sequence>
<proteinExistence type="predicted"/>
<dbReference type="InterPro" id="IPR050807">
    <property type="entry name" value="TransReg_Diox_bact_type"/>
</dbReference>
<dbReference type="SMART" id="SM00530">
    <property type="entry name" value="HTH_XRE"/>
    <property type="match status" value="1"/>
</dbReference>
<gene>
    <name evidence="3" type="ORF">Ssi02_61740</name>
</gene>
<feature type="domain" description="HTH cro/C1-type" evidence="2">
    <location>
        <begin position="21"/>
        <end position="75"/>
    </location>
</feature>
<dbReference type="InterPro" id="IPR010982">
    <property type="entry name" value="Lambda_DNA-bd_dom_sf"/>
</dbReference>
<evidence type="ECO:0000259" key="2">
    <source>
        <dbReference type="PROSITE" id="PS50943"/>
    </source>
</evidence>
<organism evidence="3 4">
    <name type="scientific">Sinosporangium siamense</name>
    <dbReference type="NCBI Taxonomy" id="1367973"/>
    <lineage>
        <taxon>Bacteria</taxon>
        <taxon>Bacillati</taxon>
        <taxon>Actinomycetota</taxon>
        <taxon>Actinomycetes</taxon>
        <taxon>Streptosporangiales</taxon>
        <taxon>Streptosporangiaceae</taxon>
        <taxon>Sinosporangium</taxon>
    </lineage>
</organism>
<dbReference type="Pfam" id="PF01381">
    <property type="entry name" value="HTH_3"/>
    <property type="match status" value="1"/>
</dbReference>
<keyword evidence="1" id="KW-0238">DNA-binding</keyword>
<keyword evidence="4" id="KW-1185">Reference proteome</keyword>
<evidence type="ECO:0000256" key="1">
    <source>
        <dbReference type="ARBA" id="ARBA00023125"/>
    </source>
</evidence>
<dbReference type="PROSITE" id="PS50943">
    <property type="entry name" value="HTH_CROC1"/>
    <property type="match status" value="1"/>
</dbReference>
<accession>A0A919VA01</accession>
<dbReference type="PANTHER" id="PTHR46797:SF1">
    <property type="entry name" value="METHYLPHOSPHONATE SYNTHASE"/>
    <property type="match status" value="1"/>
</dbReference>
<dbReference type="RefSeq" id="WP_239130034.1">
    <property type="nucleotide sequence ID" value="NZ_BOOW01000040.1"/>
</dbReference>
<dbReference type="GO" id="GO:0003700">
    <property type="term" value="F:DNA-binding transcription factor activity"/>
    <property type="evidence" value="ECO:0007669"/>
    <property type="project" value="TreeGrafter"/>
</dbReference>
<dbReference type="InterPro" id="IPR014710">
    <property type="entry name" value="RmlC-like_jellyroll"/>
</dbReference>
<dbReference type="Proteomes" id="UP000606172">
    <property type="component" value="Unassembled WGS sequence"/>
</dbReference>
<dbReference type="Gene3D" id="1.10.260.40">
    <property type="entry name" value="lambda repressor-like DNA-binding domains"/>
    <property type="match status" value="1"/>
</dbReference>
<dbReference type="CDD" id="cd00093">
    <property type="entry name" value="HTH_XRE"/>
    <property type="match status" value="1"/>
</dbReference>
<dbReference type="EMBL" id="BOOW01000040">
    <property type="protein sequence ID" value="GII95943.1"/>
    <property type="molecule type" value="Genomic_DNA"/>
</dbReference>
<dbReference type="InterPro" id="IPR001387">
    <property type="entry name" value="Cro/C1-type_HTH"/>
</dbReference>